<dbReference type="EMBL" id="BAAARK010000005">
    <property type="protein sequence ID" value="GAA2656426.1"/>
    <property type="molecule type" value="Genomic_DNA"/>
</dbReference>
<dbReference type="InterPro" id="IPR002347">
    <property type="entry name" value="SDR_fam"/>
</dbReference>
<feature type="domain" description="Ketoreductase" evidence="4">
    <location>
        <begin position="19"/>
        <end position="187"/>
    </location>
</feature>
<dbReference type="PRINTS" id="PR00081">
    <property type="entry name" value="GDHRDH"/>
</dbReference>
<dbReference type="CDD" id="cd05374">
    <property type="entry name" value="17beta-HSD-like_SDR_c"/>
    <property type="match status" value="1"/>
</dbReference>
<dbReference type="Pfam" id="PF00106">
    <property type="entry name" value="adh_short"/>
    <property type="match status" value="1"/>
</dbReference>
<protein>
    <submittedName>
        <fullName evidence="5">SDR family oxidoreductase</fullName>
    </submittedName>
</protein>
<dbReference type="Proteomes" id="UP001500994">
    <property type="component" value="Unassembled WGS sequence"/>
</dbReference>
<comment type="caution">
    <text evidence="5">The sequence shown here is derived from an EMBL/GenBank/DDBJ whole genome shotgun (WGS) entry which is preliminary data.</text>
</comment>
<dbReference type="InterPro" id="IPR057326">
    <property type="entry name" value="KR_dom"/>
</dbReference>
<sequence length="280" mass="29026">MSAPATGRHPAGAGDRGGRTALVTGASSGIGAAVAAALVARGYRVLGTSRDPSTLAAPLPGVRYLPLDLADEAGIEACAAAAGPVDVLVNNAGESQNGPFEELPMAAVRRLFQLNVFGAVRLTQLVLPGMRERGHGRVVMIGSMLASFPLAYRSSYVASKAALKGFADAARREVAPYGVALTTVEPGSIATGISARRTHYVADGSPFADAYRTMLTALDANEARGIPPEKVAATVLKAVEAARPRPHYAVGSNAPAVFLLRRLLPDAAVERMVARRHGLR</sequence>
<evidence type="ECO:0000256" key="2">
    <source>
        <dbReference type="ARBA" id="ARBA00023002"/>
    </source>
</evidence>
<dbReference type="PANTHER" id="PTHR44196">
    <property type="entry name" value="DEHYDROGENASE/REDUCTASE SDR FAMILY MEMBER 7B"/>
    <property type="match status" value="1"/>
</dbReference>
<reference evidence="5 6" key="1">
    <citation type="journal article" date="2019" name="Int. J. Syst. Evol. Microbiol.">
        <title>The Global Catalogue of Microorganisms (GCM) 10K type strain sequencing project: providing services to taxonomists for standard genome sequencing and annotation.</title>
        <authorList>
            <consortium name="The Broad Institute Genomics Platform"/>
            <consortium name="The Broad Institute Genome Sequencing Center for Infectious Disease"/>
            <person name="Wu L."/>
            <person name="Ma J."/>
        </authorList>
    </citation>
    <scope>NUCLEOTIDE SEQUENCE [LARGE SCALE GENOMIC DNA]</scope>
    <source>
        <strain evidence="5 6">JCM 16374</strain>
    </source>
</reference>
<evidence type="ECO:0000256" key="1">
    <source>
        <dbReference type="ARBA" id="ARBA00006484"/>
    </source>
</evidence>
<keyword evidence="6" id="KW-1185">Reference proteome</keyword>
<evidence type="ECO:0000313" key="5">
    <source>
        <dbReference type="EMBL" id="GAA2656426.1"/>
    </source>
</evidence>
<dbReference type="RefSeq" id="WP_344574978.1">
    <property type="nucleotide sequence ID" value="NZ_BAAARK010000005.1"/>
</dbReference>
<gene>
    <name evidence="5" type="ORF">GCM10009864_23040</name>
</gene>
<dbReference type="PRINTS" id="PR00080">
    <property type="entry name" value="SDRFAMILY"/>
</dbReference>
<comment type="similarity">
    <text evidence="1 3">Belongs to the short-chain dehydrogenases/reductases (SDR) family.</text>
</comment>
<dbReference type="SUPFAM" id="SSF51735">
    <property type="entry name" value="NAD(P)-binding Rossmann-fold domains"/>
    <property type="match status" value="1"/>
</dbReference>
<evidence type="ECO:0000313" key="6">
    <source>
        <dbReference type="Proteomes" id="UP001500994"/>
    </source>
</evidence>
<evidence type="ECO:0000256" key="3">
    <source>
        <dbReference type="RuleBase" id="RU000363"/>
    </source>
</evidence>
<name>A0ABN3RMM8_9ACTN</name>
<dbReference type="SMART" id="SM00822">
    <property type="entry name" value="PKS_KR"/>
    <property type="match status" value="1"/>
</dbReference>
<dbReference type="PROSITE" id="PS00061">
    <property type="entry name" value="ADH_SHORT"/>
    <property type="match status" value="1"/>
</dbReference>
<dbReference type="Gene3D" id="3.40.50.720">
    <property type="entry name" value="NAD(P)-binding Rossmann-like Domain"/>
    <property type="match status" value="1"/>
</dbReference>
<dbReference type="InterPro" id="IPR036291">
    <property type="entry name" value="NAD(P)-bd_dom_sf"/>
</dbReference>
<keyword evidence="2" id="KW-0560">Oxidoreductase</keyword>
<accession>A0ABN3RMM8</accession>
<evidence type="ECO:0000259" key="4">
    <source>
        <dbReference type="SMART" id="SM00822"/>
    </source>
</evidence>
<dbReference type="PANTHER" id="PTHR44196:SF1">
    <property type="entry name" value="DEHYDROGENASE_REDUCTASE SDR FAMILY MEMBER 7B"/>
    <property type="match status" value="1"/>
</dbReference>
<organism evidence="5 6">
    <name type="scientific">Streptomyces lunalinharesii</name>
    <dbReference type="NCBI Taxonomy" id="333384"/>
    <lineage>
        <taxon>Bacteria</taxon>
        <taxon>Bacillati</taxon>
        <taxon>Actinomycetota</taxon>
        <taxon>Actinomycetes</taxon>
        <taxon>Kitasatosporales</taxon>
        <taxon>Streptomycetaceae</taxon>
        <taxon>Streptomyces</taxon>
    </lineage>
</organism>
<dbReference type="InterPro" id="IPR020904">
    <property type="entry name" value="Sc_DH/Rdtase_CS"/>
</dbReference>
<proteinExistence type="inferred from homology"/>